<evidence type="ECO:0000313" key="3">
    <source>
        <dbReference type="EMBL" id="KAA1394438.1"/>
    </source>
</evidence>
<accession>A0A5M4F9X6</accession>
<dbReference type="SMART" id="SM00858">
    <property type="entry name" value="SAF"/>
    <property type="match status" value="1"/>
</dbReference>
<dbReference type="InterPro" id="IPR013974">
    <property type="entry name" value="SAF"/>
</dbReference>
<gene>
    <name evidence="3" type="ORF">ESP70_019795</name>
</gene>
<dbReference type="Pfam" id="PF08666">
    <property type="entry name" value="SAF"/>
    <property type="match status" value="1"/>
</dbReference>
<name>A0A5M4F9X6_9ACTN</name>
<dbReference type="OrthoDB" id="4808509at2"/>
<evidence type="ECO:0000256" key="1">
    <source>
        <dbReference type="SAM" id="MobiDB-lite"/>
    </source>
</evidence>
<feature type="domain" description="SAF" evidence="2">
    <location>
        <begin position="38"/>
        <end position="99"/>
    </location>
</feature>
<comment type="caution">
    <text evidence="3">The sequence shown here is derived from an EMBL/GenBank/DDBJ whole genome shotgun (WGS) entry which is preliminary data.</text>
</comment>
<sequence length="197" mass="20694">MDRIHRFVFEHRRSLAALFAGLAVLTALSALRQQPDGTAVLVTSRDLRSGHVLTASDVRTTTVSPSARPSHGLGRGDAIGRRVAGPMREGEAITDYRVLQDDALSGYADDAVLTTIRVDRADGLTGLHVGDRVDVIAVDPDGESKAEVVARSVEIVTLPPSGGDTEVVSVGIVTTEKIALALATAALEARFSVITSS</sequence>
<feature type="region of interest" description="Disordered" evidence="1">
    <location>
        <begin position="59"/>
        <end position="81"/>
    </location>
</feature>
<dbReference type="Proteomes" id="UP000380867">
    <property type="component" value="Unassembled WGS sequence"/>
</dbReference>
<proteinExistence type="predicted"/>
<dbReference type="RefSeq" id="WP_149691044.1">
    <property type="nucleotide sequence ID" value="NZ_SDPQ02000004.1"/>
</dbReference>
<dbReference type="EMBL" id="SDPQ02000004">
    <property type="protein sequence ID" value="KAA1394438.1"/>
    <property type="molecule type" value="Genomic_DNA"/>
</dbReference>
<dbReference type="CDD" id="cd11614">
    <property type="entry name" value="SAF_CpaB_FlgA_like"/>
    <property type="match status" value="1"/>
</dbReference>
<evidence type="ECO:0000259" key="2">
    <source>
        <dbReference type="SMART" id="SM00858"/>
    </source>
</evidence>
<reference evidence="3" key="1">
    <citation type="submission" date="2019-09" db="EMBL/GenBank/DDBJ databases">
        <authorList>
            <person name="Li J."/>
        </authorList>
    </citation>
    <scope>NUCLEOTIDE SEQUENCE [LARGE SCALE GENOMIC DNA]</scope>
    <source>
        <strain evidence="3">JCM 14732</strain>
    </source>
</reference>
<keyword evidence="4" id="KW-1185">Reference proteome</keyword>
<dbReference type="AlphaFoldDB" id="A0A5M4F9X6"/>
<evidence type="ECO:0000313" key="4">
    <source>
        <dbReference type="Proteomes" id="UP000380867"/>
    </source>
</evidence>
<organism evidence="3 4">
    <name type="scientific">Aeromicrobium ginsengisoli</name>
    <dbReference type="NCBI Taxonomy" id="363867"/>
    <lineage>
        <taxon>Bacteria</taxon>
        <taxon>Bacillati</taxon>
        <taxon>Actinomycetota</taxon>
        <taxon>Actinomycetes</taxon>
        <taxon>Propionibacteriales</taxon>
        <taxon>Nocardioidaceae</taxon>
        <taxon>Aeromicrobium</taxon>
    </lineage>
</organism>
<protein>
    <recommendedName>
        <fullName evidence="2">SAF domain-containing protein</fullName>
    </recommendedName>
</protein>